<evidence type="ECO:0000256" key="4">
    <source>
        <dbReference type="ARBA" id="ARBA00022692"/>
    </source>
</evidence>
<gene>
    <name evidence="15" type="ORF">ACFOEE_13965</name>
</gene>
<feature type="signal peptide" evidence="12">
    <location>
        <begin position="1"/>
        <end position="24"/>
    </location>
</feature>
<protein>
    <submittedName>
        <fullName evidence="15">TonB-dependent receptor plug domain-containing protein</fullName>
    </submittedName>
</protein>
<evidence type="ECO:0000256" key="1">
    <source>
        <dbReference type="ARBA" id="ARBA00004571"/>
    </source>
</evidence>
<evidence type="ECO:0000256" key="3">
    <source>
        <dbReference type="ARBA" id="ARBA00022452"/>
    </source>
</evidence>
<evidence type="ECO:0000313" key="16">
    <source>
        <dbReference type="Proteomes" id="UP001595453"/>
    </source>
</evidence>
<sequence length="917" mass="99631">MLNNQVSKAVRLALVFGAASASVAATQAVAAEQGATKVERIQVTGSRISRTDMETATPVTVYSAVEMEKTGVSTVAEFLRTNAAAGGFNESATLSQSAGASSVGLRGFSSAYTLVLLNGRRIPKNSAGGVFTDINQIPMAAVERIDILPDGASAIYGSDAVSGVVNIITKKDMQGVETRLKYGAAVEHMDGDELAFSMTAGATADKTNILFSVDYFERRVIQATDREFGKTAFLPGVEGGDGRSSYGIPGFTTIDSPTAKAQGVNGTAPWSDCPESDILSSGRCAYDFASLYQIQPASDRQNILTVINHEYSSDLTLNAQFRYSRAYTQTSNAPSPGSVSVSKSPYLRDFLINDRFKDNPELGAIIADEIAAGKGSASVGRRYLDFPNRMKDNTNETFEAVTGFEYLLNDDWQLNYDLGFSRLTNRQVGKAGQLLAKDLTDAFASGKLNPFIQNDCSSAELKDFCEGLNSSVHRTSEYEVSFSSAVLSGMLDIELPGGQIGVAAGLDVRRENYLDRSDTASIKGDVIGGAGSNGGGFLKNQAVFVEFSLPIIDEVELSLAARNDKADWGIDDAAKTTYSAKVSYRPTDALLLRASYGTGFKAPGLDELYLSSSFGVTKAVDTKLCNAAGNVASHPDCKQVELNSKSGGNTALQPETSTSYNLGLVWDVTEEVAITIDYWSLEIENIIDTLGIQEILDEEAAGRLTDLVVRNGQGRIDDTARTGFVKTDLQNLNSADSKGINYNVTYNTELSFGTFSTNLRVEQFLEQNRQESVVQPLCDQNDDDRDYRVNGSFTLDQGDLSTSVSFRFLPGYDDYEKRDTANKTCDLVGYYDVETTRDAAGNLVYTNYGRPQHIASYVQFDVTSSYHLDDSKKLTVGIRNLFDKQPVFSDVNNWPFYDQTTYDNIGRFAYVQFDYKF</sequence>
<reference evidence="16" key="1">
    <citation type="journal article" date="2019" name="Int. J. Syst. Evol. Microbiol.">
        <title>The Global Catalogue of Microorganisms (GCM) 10K type strain sequencing project: providing services to taxonomists for standard genome sequencing and annotation.</title>
        <authorList>
            <consortium name="The Broad Institute Genomics Platform"/>
            <consortium name="The Broad Institute Genome Sequencing Center for Infectious Disease"/>
            <person name="Wu L."/>
            <person name="Ma J."/>
        </authorList>
    </citation>
    <scope>NUCLEOTIDE SEQUENCE [LARGE SCALE GENOMIC DNA]</scope>
    <source>
        <strain evidence="16">KCTC 42730</strain>
    </source>
</reference>
<keyword evidence="5 12" id="KW-0732">Signal</keyword>
<dbReference type="Proteomes" id="UP001595453">
    <property type="component" value="Unassembled WGS sequence"/>
</dbReference>
<dbReference type="SUPFAM" id="SSF56935">
    <property type="entry name" value="Porins"/>
    <property type="match status" value="1"/>
</dbReference>
<evidence type="ECO:0000256" key="9">
    <source>
        <dbReference type="PROSITE-ProRule" id="PRU01360"/>
    </source>
</evidence>
<feature type="domain" description="TonB-dependent receptor plug" evidence="14">
    <location>
        <begin position="53"/>
        <end position="164"/>
    </location>
</feature>
<feature type="domain" description="TonB-dependent receptor-like beta-barrel" evidence="13">
    <location>
        <begin position="378"/>
        <end position="881"/>
    </location>
</feature>
<dbReference type="EMBL" id="JBHRSD010000024">
    <property type="protein sequence ID" value="MFC3033629.1"/>
    <property type="molecule type" value="Genomic_DNA"/>
</dbReference>
<comment type="caution">
    <text evidence="15">The sequence shown here is derived from an EMBL/GenBank/DDBJ whole genome shotgun (WGS) entry which is preliminary data.</text>
</comment>
<comment type="subcellular location">
    <subcellularLocation>
        <location evidence="1 9">Cell outer membrane</location>
        <topology evidence="1 9">Multi-pass membrane protein</topology>
    </subcellularLocation>
</comment>
<keyword evidence="3 9" id="KW-1134">Transmembrane beta strand</keyword>
<evidence type="ECO:0000256" key="2">
    <source>
        <dbReference type="ARBA" id="ARBA00022448"/>
    </source>
</evidence>
<dbReference type="Pfam" id="PF00593">
    <property type="entry name" value="TonB_dep_Rec_b-barrel"/>
    <property type="match status" value="1"/>
</dbReference>
<dbReference type="PROSITE" id="PS52016">
    <property type="entry name" value="TONB_DEPENDENT_REC_3"/>
    <property type="match status" value="1"/>
</dbReference>
<evidence type="ECO:0000259" key="14">
    <source>
        <dbReference type="Pfam" id="PF07715"/>
    </source>
</evidence>
<evidence type="ECO:0000256" key="5">
    <source>
        <dbReference type="ARBA" id="ARBA00022729"/>
    </source>
</evidence>
<keyword evidence="7 9" id="KW-0472">Membrane</keyword>
<name>A0ABV7CLT3_9GAMM</name>
<dbReference type="InterPro" id="IPR000531">
    <property type="entry name" value="Beta-barrel_TonB"/>
</dbReference>
<dbReference type="InterPro" id="IPR036942">
    <property type="entry name" value="Beta-barrel_TonB_sf"/>
</dbReference>
<dbReference type="Gene3D" id="2.170.130.10">
    <property type="entry name" value="TonB-dependent receptor, plug domain"/>
    <property type="match status" value="1"/>
</dbReference>
<keyword evidence="2 9" id="KW-0813">Transport</keyword>
<dbReference type="Gene3D" id="2.40.170.20">
    <property type="entry name" value="TonB-dependent receptor, beta-barrel domain"/>
    <property type="match status" value="1"/>
</dbReference>
<dbReference type="PANTHER" id="PTHR47234">
    <property type="match status" value="1"/>
</dbReference>
<evidence type="ECO:0000259" key="13">
    <source>
        <dbReference type="Pfam" id="PF00593"/>
    </source>
</evidence>
<evidence type="ECO:0000256" key="12">
    <source>
        <dbReference type="SAM" id="SignalP"/>
    </source>
</evidence>
<comment type="similarity">
    <text evidence="9 11">Belongs to the TonB-dependent receptor family.</text>
</comment>
<accession>A0ABV7CLT3</accession>
<evidence type="ECO:0000256" key="6">
    <source>
        <dbReference type="ARBA" id="ARBA00023077"/>
    </source>
</evidence>
<evidence type="ECO:0000256" key="10">
    <source>
        <dbReference type="PROSITE-ProRule" id="PRU10144"/>
    </source>
</evidence>
<dbReference type="PANTHER" id="PTHR47234:SF2">
    <property type="entry name" value="TONB-DEPENDENT RECEPTOR"/>
    <property type="match status" value="1"/>
</dbReference>
<evidence type="ECO:0000313" key="15">
    <source>
        <dbReference type="EMBL" id="MFC3033629.1"/>
    </source>
</evidence>
<dbReference type="PROSITE" id="PS01156">
    <property type="entry name" value="TONB_DEPENDENT_REC_2"/>
    <property type="match status" value="1"/>
</dbReference>
<keyword evidence="6 11" id="KW-0798">TonB box</keyword>
<feature type="chain" id="PRO_5045533976" evidence="12">
    <location>
        <begin position="25"/>
        <end position="917"/>
    </location>
</feature>
<evidence type="ECO:0000256" key="8">
    <source>
        <dbReference type="ARBA" id="ARBA00023237"/>
    </source>
</evidence>
<dbReference type="InterPro" id="IPR012910">
    <property type="entry name" value="Plug_dom"/>
</dbReference>
<dbReference type="Pfam" id="PF07715">
    <property type="entry name" value="Plug"/>
    <property type="match status" value="1"/>
</dbReference>
<dbReference type="InterPro" id="IPR039426">
    <property type="entry name" value="TonB-dep_rcpt-like"/>
</dbReference>
<dbReference type="InterPro" id="IPR037066">
    <property type="entry name" value="Plug_dom_sf"/>
</dbReference>
<keyword evidence="8 9" id="KW-0998">Cell outer membrane</keyword>
<evidence type="ECO:0000256" key="7">
    <source>
        <dbReference type="ARBA" id="ARBA00023136"/>
    </source>
</evidence>
<dbReference type="RefSeq" id="WP_377125377.1">
    <property type="nucleotide sequence ID" value="NZ_JBHRSD010000024.1"/>
</dbReference>
<evidence type="ECO:0000256" key="11">
    <source>
        <dbReference type="RuleBase" id="RU003357"/>
    </source>
</evidence>
<organism evidence="15 16">
    <name type="scientific">Pseudoalteromonas fenneropenaei</name>
    <dbReference type="NCBI Taxonomy" id="1737459"/>
    <lineage>
        <taxon>Bacteria</taxon>
        <taxon>Pseudomonadati</taxon>
        <taxon>Pseudomonadota</taxon>
        <taxon>Gammaproteobacteria</taxon>
        <taxon>Alteromonadales</taxon>
        <taxon>Pseudoalteromonadaceae</taxon>
        <taxon>Pseudoalteromonas</taxon>
    </lineage>
</organism>
<dbReference type="InterPro" id="IPR010917">
    <property type="entry name" value="TonB_rcpt_CS"/>
</dbReference>
<keyword evidence="16" id="KW-1185">Reference proteome</keyword>
<feature type="short sequence motif" description="TonB C-terminal box" evidence="10">
    <location>
        <begin position="900"/>
        <end position="917"/>
    </location>
</feature>
<proteinExistence type="inferred from homology"/>
<keyword evidence="4 9" id="KW-0812">Transmembrane</keyword>
<keyword evidence="15" id="KW-0675">Receptor</keyword>